<evidence type="ECO:0000256" key="2">
    <source>
        <dbReference type="SAM" id="MobiDB-lite"/>
    </source>
</evidence>
<reference evidence="3 5" key="1">
    <citation type="journal article" date="2012" name="Nature">
        <title>Algal genomes reveal evolutionary mosaicism and the fate of nucleomorphs.</title>
        <authorList>
            <consortium name="DOE Joint Genome Institute"/>
            <person name="Curtis B.A."/>
            <person name="Tanifuji G."/>
            <person name="Burki F."/>
            <person name="Gruber A."/>
            <person name="Irimia M."/>
            <person name="Maruyama S."/>
            <person name="Arias M.C."/>
            <person name="Ball S.G."/>
            <person name="Gile G.H."/>
            <person name="Hirakawa Y."/>
            <person name="Hopkins J.F."/>
            <person name="Kuo A."/>
            <person name="Rensing S.A."/>
            <person name="Schmutz J."/>
            <person name="Symeonidi A."/>
            <person name="Elias M."/>
            <person name="Eveleigh R.J."/>
            <person name="Herman E.K."/>
            <person name="Klute M.J."/>
            <person name="Nakayama T."/>
            <person name="Obornik M."/>
            <person name="Reyes-Prieto A."/>
            <person name="Armbrust E.V."/>
            <person name="Aves S.J."/>
            <person name="Beiko R.G."/>
            <person name="Coutinho P."/>
            <person name="Dacks J.B."/>
            <person name="Durnford D.G."/>
            <person name="Fast N.M."/>
            <person name="Green B.R."/>
            <person name="Grisdale C.J."/>
            <person name="Hempel F."/>
            <person name="Henrissat B."/>
            <person name="Hoppner M.P."/>
            <person name="Ishida K."/>
            <person name="Kim E."/>
            <person name="Koreny L."/>
            <person name="Kroth P.G."/>
            <person name="Liu Y."/>
            <person name="Malik S.B."/>
            <person name="Maier U.G."/>
            <person name="McRose D."/>
            <person name="Mock T."/>
            <person name="Neilson J.A."/>
            <person name="Onodera N.T."/>
            <person name="Poole A.M."/>
            <person name="Pritham E.J."/>
            <person name="Richards T.A."/>
            <person name="Rocap G."/>
            <person name="Roy S.W."/>
            <person name="Sarai C."/>
            <person name="Schaack S."/>
            <person name="Shirato S."/>
            <person name="Slamovits C.H."/>
            <person name="Spencer D.F."/>
            <person name="Suzuki S."/>
            <person name="Worden A.Z."/>
            <person name="Zauner S."/>
            <person name="Barry K."/>
            <person name="Bell C."/>
            <person name="Bharti A.K."/>
            <person name="Crow J.A."/>
            <person name="Grimwood J."/>
            <person name="Kramer R."/>
            <person name="Lindquist E."/>
            <person name="Lucas S."/>
            <person name="Salamov A."/>
            <person name="McFadden G.I."/>
            <person name="Lane C.E."/>
            <person name="Keeling P.J."/>
            <person name="Gray M.W."/>
            <person name="Grigoriev I.V."/>
            <person name="Archibald J.M."/>
        </authorList>
    </citation>
    <scope>NUCLEOTIDE SEQUENCE</scope>
    <source>
        <strain evidence="3 5">CCMP2712</strain>
    </source>
</reference>
<proteinExistence type="inferred from homology"/>
<organism evidence="3">
    <name type="scientific">Guillardia theta (strain CCMP2712)</name>
    <name type="common">Cryptophyte</name>
    <dbReference type="NCBI Taxonomy" id="905079"/>
    <lineage>
        <taxon>Eukaryota</taxon>
        <taxon>Cryptophyceae</taxon>
        <taxon>Pyrenomonadales</taxon>
        <taxon>Geminigeraceae</taxon>
        <taxon>Guillardia</taxon>
    </lineage>
</organism>
<sequence length="268" mass="30398">MGQTESCCCKRSQNAGGNDASQSPSISLDVLGNQYVTFRSDQQESFLIRSMIFYSKSSHRIRDMANNTWFRMEGPNAKETGVKHLILNTDSVHATLMRIDEITWKIVVSRELRALVYKCVRTNQYCIRVFSPPYPPEDYGQLILEEVVPDVVLEGDYDNMSMSFLLYDSEDVFATMERTADFQDSSKGTGWRLLVQIAANVDVALVLLTCICVDAMEREPELEQDSFDKVKAPNGKRNDSIDTMDKGRKSSVPTLWDKGHTPRVVKEI</sequence>
<dbReference type="GeneID" id="17294737"/>
<dbReference type="InterPro" id="IPR038595">
    <property type="entry name" value="LOR_sf"/>
</dbReference>
<dbReference type="Pfam" id="PF04525">
    <property type="entry name" value="LOR"/>
    <property type="match status" value="1"/>
</dbReference>
<comment type="similarity">
    <text evidence="1">Belongs to the LOR family.</text>
</comment>
<dbReference type="HOGENOM" id="CLU_985006_0_0_1"/>
<dbReference type="KEGG" id="gtt:GUITHDRAFT_115815"/>
<evidence type="ECO:0008006" key="6">
    <source>
        <dbReference type="Google" id="ProtNLM"/>
    </source>
</evidence>
<protein>
    <recommendedName>
        <fullName evidence="6">Tubby C-terminal domain-containing protein</fullName>
    </recommendedName>
</protein>
<dbReference type="SUPFAM" id="SSF54518">
    <property type="entry name" value="Tubby C-terminal domain-like"/>
    <property type="match status" value="1"/>
</dbReference>
<evidence type="ECO:0000313" key="3">
    <source>
        <dbReference type="EMBL" id="EKX38053.1"/>
    </source>
</evidence>
<name>L1IP59_GUITC</name>
<dbReference type="PaxDb" id="55529-EKX38053"/>
<keyword evidence="5" id="KW-1185">Reference proteome</keyword>
<feature type="compositionally biased region" description="Basic and acidic residues" evidence="2">
    <location>
        <begin position="223"/>
        <end position="248"/>
    </location>
</feature>
<feature type="region of interest" description="Disordered" evidence="2">
    <location>
        <begin position="1"/>
        <end position="23"/>
    </location>
</feature>
<dbReference type="AlphaFoldDB" id="L1IP59"/>
<dbReference type="InterPro" id="IPR025659">
    <property type="entry name" value="Tubby-like_C"/>
</dbReference>
<feature type="compositionally biased region" description="Cys residues" evidence="2">
    <location>
        <begin position="1"/>
        <end position="10"/>
    </location>
</feature>
<dbReference type="Gene3D" id="2.40.160.200">
    <property type="entry name" value="LURP1-related"/>
    <property type="match status" value="1"/>
</dbReference>
<feature type="region of interest" description="Disordered" evidence="2">
    <location>
        <begin position="223"/>
        <end position="268"/>
    </location>
</feature>
<dbReference type="EnsemblProtists" id="EKX38053">
    <property type="protein sequence ID" value="EKX38053"/>
    <property type="gene ID" value="GUITHDRAFT_115815"/>
</dbReference>
<gene>
    <name evidence="3" type="ORF">GUITHDRAFT_115815</name>
</gene>
<dbReference type="Proteomes" id="UP000011087">
    <property type="component" value="Unassembled WGS sequence"/>
</dbReference>
<dbReference type="EMBL" id="JH993052">
    <property type="protein sequence ID" value="EKX38053.1"/>
    <property type="molecule type" value="Genomic_DNA"/>
</dbReference>
<feature type="compositionally biased region" description="Basic and acidic residues" evidence="2">
    <location>
        <begin position="257"/>
        <end position="268"/>
    </location>
</feature>
<dbReference type="InterPro" id="IPR007612">
    <property type="entry name" value="LOR"/>
</dbReference>
<accession>L1IP59</accession>
<evidence type="ECO:0000256" key="1">
    <source>
        <dbReference type="ARBA" id="ARBA00005437"/>
    </source>
</evidence>
<reference evidence="4" key="3">
    <citation type="submission" date="2016-03" db="UniProtKB">
        <authorList>
            <consortium name="EnsemblProtists"/>
        </authorList>
    </citation>
    <scope>IDENTIFICATION</scope>
</reference>
<feature type="compositionally biased region" description="Polar residues" evidence="2">
    <location>
        <begin position="11"/>
        <end position="23"/>
    </location>
</feature>
<evidence type="ECO:0000313" key="5">
    <source>
        <dbReference type="Proteomes" id="UP000011087"/>
    </source>
</evidence>
<dbReference type="RefSeq" id="XP_005825033.1">
    <property type="nucleotide sequence ID" value="XM_005824976.1"/>
</dbReference>
<reference evidence="5" key="2">
    <citation type="submission" date="2012-11" db="EMBL/GenBank/DDBJ databases">
        <authorList>
            <person name="Kuo A."/>
            <person name="Curtis B.A."/>
            <person name="Tanifuji G."/>
            <person name="Burki F."/>
            <person name="Gruber A."/>
            <person name="Irimia M."/>
            <person name="Maruyama S."/>
            <person name="Arias M.C."/>
            <person name="Ball S.G."/>
            <person name="Gile G.H."/>
            <person name="Hirakawa Y."/>
            <person name="Hopkins J.F."/>
            <person name="Rensing S.A."/>
            <person name="Schmutz J."/>
            <person name="Symeonidi A."/>
            <person name="Elias M."/>
            <person name="Eveleigh R.J."/>
            <person name="Herman E.K."/>
            <person name="Klute M.J."/>
            <person name="Nakayama T."/>
            <person name="Obornik M."/>
            <person name="Reyes-Prieto A."/>
            <person name="Armbrust E.V."/>
            <person name="Aves S.J."/>
            <person name="Beiko R.G."/>
            <person name="Coutinho P."/>
            <person name="Dacks J.B."/>
            <person name="Durnford D.G."/>
            <person name="Fast N.M."/>
            <person name="Green B.R."/>
            <person name="Grisdale C."/>
            <person name="Hempe F."/>
            <person name="Henrissat B."/>
            <person name="Hoppner M.P."/>
            <person name="Ishida K.-I."/>
            <person name="Kim E."/>
            <person name="Koreny L."/>
            <person name="Kroth P.G."/>
            <person name="Liu Y."/>
            <person name="Malik S.-B."/>
            <person name="Maier U.G."/>
            <person name="McRose D."/>
            <person name="Mock T."/>
            <person name="Neilson J.A."/>
            <person name="Onodera N.T."/>
            <person name="Poole A.M."/>
            <person name="Pritham E.J."/>
            <person name="Richards T.A."/>
            <person name="Rocap G."/>
            <person name="Roy S.W."/>
            <person name="Sarai C."/>
            <person name="Schaack S."/>
            <person name="Shirato S."/>
            <person name="Slamovits C.H."/>
            <person name="Spencer D.F."/>
            <person name="Suzuki S."/>
            <person name="Worden A.Z."/>
            <person name="Zauner S."/>
            <person name="Barry K."/>
            <person name="Bell C."/>
            <person name="Bharti A.K."/>
            <person name="Crow J.A."/>
            <person name="Grimwood J."/>
            <person name="Kramer R."/>
            <person name="Lindquist E."/>
            <person name="Lucas S."/>
            <person name="Salamov A."/>
            <person name="McFadden G.I."/>
            <person name="Lane C.E."/>
            <person name="Keeling P.J."/>
            <person name="Gray M.W."/>
            <person name="Grigoriev I.V."/>
            <person name="Archibald J.M."/>
        </authorList>
    </citation>
    <scope>NUCLEOTIDE SEQUENCE</scope>
    <source>
        <strain evidence="5">CCMP2712</strain>
    </source>
</reference>
<evidence type="ECO:0000313" key="4">
    <source>
        <dbReference type="EnsemblProtists" id="EKX38053"/>
    </source>
</evidence>